<evidence type="ECO:0000313" key="3">
    <source>
        <dbReference type="Proteomes" id="UP000288859"/>
    </source>
</evidence>
<gene>
    <name evidence="2" type="ORF">B0A52_08991</name>
</gene>
<dbReference type="Proteomes" id="UP000288859">
    <property type="component" value="Unassembled WGS sequence"/>
</dbReference>
<feature type="compositionally biased region" description="Low complexity" evidence="1">
    <location>
        <begin position="154"/>
        <end position="167"/>
    </location>
</feature>
<accession>A0A438MSY7</accession>
<dbReference type="AlphaFoldDB" id="A0A438MSY7"/>
<reference evidence="2 3" key="1">
    <citation type="submission" date="2017-03" db="EMBL/GenBank/DDBJ databases">
        <title>Genomes of endolithic fungi from Antarctica.</title>
        <authorList>
            <person name="Coleine C."/>
            <person name="Masonjones S."/>
            <person name="Stajich J.E."/>
        </authorList>
    </citation>
    <scope>NUCLEOTIDE SEQUENCE [LARGE SCALE GENOMIC DNA]</scope>
    <source>
        <strain evidence="2 3">CCFEE 6314</strain>
    </source>
</reference>
<dbReference type="EMBL" id="NAJM01000056">
    <property type="protein sequence ID" value="RVX66798.1"/>
    <property type="molecule type" value="Genomic_DNA"/>
</dbReference>
<dbReference type="VEuPathDB" id="FungiDB:PV10_03868"/>
<name>A0A438MSY7_EXOME</name>
<organism evidence="2 3">
    <name type="scientific">Exophiala mesophila</name>
    <name type="common">Black yeast-like fungus</name>
    <dbReference type="NCBI Taxonomy" id="212818"/>
    <lineage>
        <taxon>Eukaryota</taxon>
        <taxon>Fungi</taxon>
        <taxon>Dikarya</taxon>
        <taxon>Ascomycota</taxon>
        <taxon>Pezizomycotina</taxon>
        <taxon>Eurotiomycetes</taxon>
        <taxon>Chaetothyriomycetidae</taxon>
        <taxon>Chaetothyriales</taxon>
        <taxon>Herpotrichiellaceae</taxon>
        <taxon>Exophiala</taxon>
    </lineage>
</organism>
<proteinExistence type="predicted"/>
<dbReference type="OrthoDB" id="10317746at2759"/>
<evidence type="ECO:0000313" key="2">
    <source>
        <dbReference type="EMBL" id="RVX66798.1"/>
    </source>
</evidence>
<evidence type="ECO:0000256" key="1">
    <source>
        <dbReference type="SAM" id="MobiDB-lite"/>
    </source>
</evidence>
<feature type="region of interest" description="Disordered" evidence="1">
    <location>
        <begin position="232"/>
        <end position="252"/>
    </location>
</feature>
<feature type="compositionally biased region" description="Polar residues" evidence="1">
    <location>
        <begin position="138"/>
        <end position="153"/>
    </location>
</feature>
<sequence>MTPQRIPGIQSGSNLFDFVAIEDQHDVVNAWRAQQQSIAEIYACILRIDREKLETTERAGIEDFSFQVLLAALDLVRARCATRLRCFPKSRQKDLISTCRQLALMIPRSCFTVGDQECRATQFLAGIRSFLEPRSHSVQDSIETPTENTEVMQSNRNRSNKRQNPSSHMQFKRSISIVTIESDSEAGMTPDEAQQLPRRSSLPRRLNSGLPGSVTPANDQIGVVPGIVESEIESSPEYLSPTPAPRQQKRRRSAYDQVIADLQEKIKEKDRMIKEREKKLHFLHKFISVSTGMNEADLLLAEKRVLVMGQTYKHAWTTASGARLVDNGARSR</sequence>
<feature type="region of interest" description="Disordered" evidence="1">
    <location>
        <begin position="136"/>
        <end position="220"/>
    </location>
</feature>
<comment type="caution">
    <text evidence="2">The sequence shown here is derived from an EMBL/GenBank/DDBJ whole genome shotgun (WGS) entry which is preliminary data.</text>
</comment>
<protein>
    <submittedName>
        <fullName evidence="2">Uncharacterized protein</fullName>
    </submittedName>
</protein>
<feature type="compositionally biased region" description="Low complexity" evidence="1">
    <location>
        <begin position="196"/>
        <end position="211"/>
    </location>
</feature>